<evidence type="ECO:0000256" key="6">
    <source>
        <dbReference type="ARBA" id="ARBA00023125"/>
    </source>
</evidence>
<comment type="similarity">
    <text evidence="1">Belongs to the N(4)/N(6)-methyltransferase family. N(4) subfamily.</text>
</comment>
<evidence type="ECO:0000256" key="1">
    <source>
        <dbReference type="ARBA" id="ARBA00010203"/>
    </source>
</evidence>
<dbReference type="InterPro" id="IPR029063">
    <property type="entry name" value="SAM-dependent_MTases_sf"/>
</dbReference>
<dbReference type="EMBL" id="JBBMFA010000106">
    <property type="protein sequence ID" value="MEQ2521364.1"/>
    <property type="molecule type" value="Genomic_DNA"/>
</dbReference>
<accession>A0ABV1GHN6</accession>
<organism evidence="11 12">
    <name type="scientific">Ruthenibacterium intestinale</name>
    <dbReference type="NCBI Taxonomy" id="3133163"/>
    <lineage>
        <taxon>Bacteria</taxon>
        <taxon>Bacillati</taxon>
        <taxon>Bacillota</taxon>
        <taxon>Clostridia</taxon>
        <taxon>Eubacteriales</taxon>
        <taxon>Oscillospiraceae</taxon>
        <taxon>Ruthenibacterium</taxon>
    </lineage>
</organism>
<evidence type="ECO:0000313" key="11">
    <source>
        <dbReference type="EMBL" id="MEQ2521364.1"/>
    </source>
</evidence>
<dbReference type="GO" id="GO:0008168">
    <property type="term" value="F:methyltransferase activity"/>
    <property type="evidence" value="ECO:0007669"/>
    <property type="project" value="UniProtKB-KW"/>
</dbReference>
<dbReference type="SUPFAM" id="SSF53335">
    <property type="entry name" value="S-adenosyl-L-methionine-dependent methyltransferases"/>
    <property type="match status" value="1"/>
</dbReference>
<evidence type="ECO:0000256" key="5">
    <source>
        <dbReference type="ARBA" id="ARBA00022747"/>
    </source>
</evidence>
<dbReference type="PANTHER" id="PTHR13370:SF3">
    <property type="entry name" value="TRNA (GUANINE(10)-N2)-METHYLTRANSFERASE HOMOLOG"/>
    <property type="match status" value="1"/>
</dbReference>
<comment type="catalytic activity">
    <reaction evidence="7">
        <text>a 2'-deoxycytidine in DNA + S-adenosyl-L-methionine = an N(4)-methyl-2'-deoxycytidine in DNA + S-adenosyl-L-homocysteine + H(+)</text>
        <dbReference type="Rhea" id="RHEA:16857"/>
        <dbReference type="Rhea" id="RHEA-COMP:11369"/>
        <dbReference type="Rhea" id="RHEA-COMP:13674"/>
        <dbReference type="ChEBI" id="CHEBI:15378"/>
        <dbReference type="ChEBI" id="CHEBI:57856"/>
        <dbReference type="ChEBI" id="CHEBI:59789"/>
        <dbReference type="ChEBI" id="CHEBI:85452"/>
        <dbReference type="ChEBI" id="CHEBI:137933"/>
        <dbReference type="EC" id="2.1.1.113"/>
    </reaction>
</comment>
<proteinExistence type="inferred from homology"/>
<dbReference type="PROSITE" id="PS00093">
    <property type="entry name" value="N4_MTASE"/>
    <property type="match status" value="1"/>
</dbReference>
<dbReference type="EC" id="2.1.1.-" evidence="8"/>
<evidence type="ECO:0000256" key="2">
    <source>
        <dbReference type="ARBA" id="ARBA00022603"/>
    </source>
</evidence>
<keyword evidence="5" id="KW-0680">Restriction system</keyword>
<dbReference type="Proteomes" id="UP001477672">
    <property type="component" value="Unassembled WGS sequence"/>
</dbReference>
<name>A0ABV1GHN6_9FIRM</name>
<dbReference type="PRINTS" id="PR00508">
    <property type="entry name" value="S21N4MTFRASE"/>
</dbReference>
<evidence type="ECO:0000256" key="9">
    <source>
        <dbReference type="SAM" id="MobiDB-lite"/>
    </source>
</evidence>
<dbReference type="InterPro" id="IPR002941">
    <property type="entry name" value="DNA_methylase_N4/N6"/>
</dbReference>
<feature type="domain" description="DNA methylase N-4/N-6" evidence="10">
    <location>
        <begin position="36"/>
        <end position="321"/>
    </location>
</feature>
<sequence>METQIQQNRRYTTIQLDIIHTGDCLKILKTLPDDSVHCCVTSPPYYALRDYGMEAQIGRETTPKEYISRLTEVFTEVRRVLRPDGTLWLNISDTYAGKGNQGDFVDPKNPNGRSGQAVALNNKVEGCKPKDMIGIPWMLAFALRDTGWYLRNDIIWMKDNPMPESVKDRCARCYEHIFLFSKSKKYFFDYKAISEPIAPATAERLKRGMKGGNKYGKPVPGQPQPQSINRPREHGEIKDADINPLRNKRDVWKINTVPFKGGHYAAYPPKLVETCLLAGCPEGGIVLDPFMGSGTTGMVATQMGRHFVGIELNPEYTELAYKRIGGEI</sequence>
<protein>
    <recommendedName>
        <fullName evidence="8">Methyltransferase</fullName>
        <ecNumber evidence="8">2.1.1.-</ecNumber>
    </recommendedName>
</protein>
<dbReference type="InterPro" id="IPR001091">
    <property type="entry name" value="RM_Methyltransferase"/>
</dbReference>
<keyword evidence="6" id="KW-0238">DNA-binding</keyword>
<evidence type="ECO:0000256" key="8">
    <source>
        <dbReference type="RuleBase" id="RU362026"/>
    </source>
</evidence>
<reference evidence="11 12" key="1">
    <citation type="submission" date="2024-03" db="EMBL/GenBank/DDBJ databases">
        <title>Human intestinal bacterial collection.</title>
        <authorList>
            <person name="Pauvert C."/>
            <person name="Hitch T.C.A."/>
            <person name="Clavel T."/>
        </authorList>
    </citation>
    <scope>NUCLEOTIDE SEQUENCE [LARGE SCALE GENOMIC DNA]</scope>
    <source>
        <strain evidence="11 12">CLA-JM-H11</strain>
    </source>
</reference>
<dbReference type="Gene3D" id="3.40.50.150">
    <property type="entry name" value="Vaccinia Virus protein VP39"/>
    <property type="match status" value="1"/>
</dbReference>
<evidence type="ECO:0000256" key="7">
    <source>
        <dbReference type="ARBA" id="ARBA00049120"/>
    </source>
</evidence>
<comment type="caution">
    <text evidence="11">The sequence shown here is derived from an EMBL/GenBank/DDBJ whole genome shotgun (WGS) entry which is preliminary data.</text>
</comment>
<keyword evidence="12" id="KW-1185">Reference proteome</keyword>
<keyword evidence="4" id="KW-0949">S-adenosyl-L-methionine</keyword>
<feature type="region of interest" description="Disordered" evidence="9">
    <location>
        <begin position="212"/>
        <end position="232"/>
    </location>
</feature>
<dbReference type="InterPro" id="IPR017985">
    <property type="entry name" value="MeTrfase_CN4_CS"/>
</dbReference>
<dbReference type="Pfam" id="PF01555">
    <property type="entry name" value="N6_N4_Mtase"/>
    <property type="match status" value="1"/>
</dbReference>
<evidence type="ECO:0000256" key="4">
    <source>
        <dbReference type="ARBA" id="ARBA00022691"/>
    </source>
</evidence>
<keyword evidence="2 11" id="KW-0489">Methyltransferase</keyword>
<evidence type="ECO:0000256" key="3">
    <source>
        <dbReference type="ARBA" id="ARBA00022679"/>
    </source>
</evidence>
<dbReference type="PANTHER" id="PTHR13370">
    <property type="entry name" value="RNA METHYLASE-RELATED"/>
    <property type="match status" value="1"/>
</dbReference>
<keyword evidence="3 11" id="KW-0808">Transferase</keyword>
<evidence type="ECO:0000313" key="12">
    <source>
        <dbReference type="Proteomes" id="UP001477672"/>
    </source>
</evidence>
<dbReference type="RefSeq" id="WP_349216874.1">
    <property type="nucleotide sequence ID" value="NZ_JBBMFA010000106.1"/>
</dbReference>
<evidence type="ECO:0000259" key="10">
    <source>
        <dbReference type="Pfam" id="PF01555"/>
    </source>
</evidence>
<gene>
    <name evidence="11" type="ORF">WMO24_13135</name>
</gene>
<dbReference type="GO" id="GO:0032259">
    <property type="term" value="P:methylation"/>
    <property type="evidence" value="ECO:0007669"/>
    <property type="project" value="UniProtKB-KW"/>
</dbReference>